<dbReference type="Proteomes" id="UP000278351">
    <property type="component" value="Unassembled WGS sequence"/>
</dbReference>
<feature type="transmembrane region" description="Helical" evidence="1">
    <location>
        <begin position="160"/>
        <end position="178"/>
    </location>
</feature>
<dbReference type="RefSeq" id="WP_123846978.1">
    <property type="nucleotide sequence ID" value="NZ_RPDH01000002.1"/>
</dbReference>
<organism evidence="2 3">
    <name type="scientific">Chitinophaga lutea</name>
    <dbReference type="NCBI Taxonomy" id="2488634"/>
    <lineage>
        <taxon>Bacteria</taxon>
        <taxon>Pseudomonadati</taxon>
        <taxon>Bacteroidota</taxon>
        <taxon>Chitinophagia</taxon>
        <taxon>Chitinophagales</taxon>
        <taxon>Chitinophagaceae</taxon>
        <taxon>Chitinophaga</taxon>
    </lineage>
</organism>
<dbReference type="EMBL" id="RPDH01000002">
    <property type="protein sequence ID" value="RPE07978.1"/>
    <property type="molecule type" value="Genomic_DNA"/>
</dbReference>
<protein>
    <recommendedName>
        <fullName evidence="4">DUF2157 domain-containing protein</fullName>
    </recommendedName>
</protein>
<keyword evidence="1" id="KW-0472">Membrane</keyword>
<name>A0A3N4PKC7_9BACT</name>
<keyword evidence="1" id="KW-1133">Transmembrane helix</keyword>
<sequence length="382" mass="42397">MIAYNIADLRNADIQEEAMAAFKKECVTREEYETVKTAYPSALYMPNPFIRIGLLLLTLVITVFTFGLIALIMFSNSSPSETTTGVVLIFYGLICYGALEFFIREKHHYRSGVDDGLAWSAAVLILSGCTLLWELDPDSITFCLIIFALGAFFAIRFLNMLMGLAAFGALMGALFFALSWNGPAVLPFIYMAVSALVYFAAHKYAGHPYHGPTLQLIEIAALLMFYVAGNYFVVRETGQELHGHDFQMAAGWLFWLLTILVPLVYIYGGIRKKDKILLRTGLLLIAFIVFTIRYYHSVMPLETAMALGGAMMILLAYALIQYLKTPRHGFTNEEQHEAETLKGLQIAESLVIAQTFKEVPQQPDQFEFGGGSTRGGGAGGDF</sequence>
<keyword evidence="3" id="KW-1185">Reference proteome</keyword>
<feature type="transmembrane region" description="Helical" evidence="1">
    <location>
        <begin position="301"/>
        <end position="320"/>
    </location>
</feature>
<evidence type="ECO:0000313" key="2">
    <source>
        <dbReference type="EMBL" id="RPE07978.1"/>
    </source>
</evidence>
<comment type="caution">
    <text evidence="2">The sequence shown here is derived from an EMBL/GenBank/DDBJ whole genome shotgun (WGS) entry which is preliminary data.</text>
</comment>
<feature type="transmembrane region" description="Helical" evidence="1">
    <location>
        <begin position="116"/>
        <end position="133"/>
    </location>
</feature>
<reference evidence="2 3" key="1">
    <citation type="submission" date="2018-11" db="EMBL/GenBank/DDBJ databases">
        <title>Chitinophaga lutea sp.nov., isolate from arsenic contaminated soil.</title>
        <authorList>
            <person name="Zong Y."/>
        </authorList>
    </citation>
    <scope>NUCLEOTIDE SEQUENCE [LARGE SCALE GENOMIC DNA]</scope>
    <source>
        <strain evidence="2 3">ZY74</strain>
    </source>
</reference>
<feature type="transmembrane region" description="Helical" evidence="1">
    <location>
        <begin position="246"/>
        <end position="267"/>
    </location>
</feature>
<feature type="transmembrane region" description="Helical" evidence="1">
    <location>
        <begin position="184"/>
        <end position="201"/>
    </location>
</feature>
<gene>
    <name evidence="2" type="ORF">EGT74_12945</name>
</gene>
<keyword evidence="1" id="KW-0812">Transmembrane</keyword>
<evidence type="ECO:0000256" key="1">
    <source>
        <dbReference type="SAM" id="Phobius"/>
    </source>
</evidence>
<dbReference type="OrthoDB" id="660047at2"/>
<feature type="transmembrane region" description="Helical" evidence="1">
    <location>
        <begin position="52"/>
        <end position="74"/>
    </location>
</feature>
<feature type="transmembrane region" description="Helical" evidence="1">
    <location>
        <begin position="86"/>
        <end position="104"/>
    </location>
</feature>
<accession>A0A3N4PKC7</accession>
<evidence type="ECO:0008006" key="4">
    <source>
        <dbReference type="Google" id="ProtNLM"/>
    </source>
</evidence>
<evidence type="ECO:0000313" key="3">
    <source>
        <dbReference type="Proteomes" id="UP000278351"/>
    </source>
</evidence>
<feature type="transmembrane region" description="Helical" evidence="1">
    <location>
        <begin position="213"/>
        <end position="234"/>
    </location>
</feature>
<feature type="transmembrane region" description="Helical" evidence="1">
    <location>
        <begin position="139"/>
        <end position="155"/>
    </location>
</feature>
<dbReference type="AlphaFoldDB" id="A0A3N4PKC7"/>
<proteinExistence type="predicted"/>
<feature type="transmembrane region" description="Helical" evidence="1">
    <location>
        <begin position="276"/>
        <end position="295"/>
    </location>
</feature>